<protein>
    <submittedName>
        <fullName evidence="4">11536_t:CDS:1</fullName>
    </submittedName>
</protein>
<evidence type="ECO:0000313" key="5">
    <source>
        <dbReference type="Proteomes" id="UP000789739"/>
    </source>
</evidence>
<dbReference type="GO" id="GO:0035371">
    <property type="term" value="C:microtubule plus-end"/>
    <property type="evidence" value="ECO:0007669"/>
    <property type="project" value="TreeGrafter"/>
</dbReference>
<dbReference type="EMBL" id="CAJVPI010000046">
    <property type="protein sequence ID" value="CAG8465907.1"/>
    <property type="molecule type" value="Genomic_DNA"/>
</dbReference>
<dbReference type="PROSITE" id="PS00845">
    <property type="entry name" value="CAP_GLY_1"/>
    <property type="match status" value="1"/>
</dbReference>
<dbReference type="SUPFAM" id="SSF74924">
    <property type="entry name" value="Cap-Gly domain"/>
    <property type="match status" value="1"/>
</dbReference>
<reference evidence="4" key="1">
    <citation type="submission" date="2021-06" db="EMBL/GenBank/DDBJ databases">
        <authorList>
            <person name="Kallberg Y."/>
            <person name="Tangrot J."/>
            <person name="Rosling A."/>
        </authorList>
    </citation>
    <scope>NUCLEOTIDE SEQUENCE</scope>
    <source>
        <strain evidence="4">BR232B</strain>
    </source>
</reference>
<dbReference type="Proteomes" id="UP000789739">
    <property type="component" value="Unassembled WGS sequence"/>
</dbReference>
<evidence type="ECO:0000259" key="3">
    <source>
        <dbReference type="PROSITE" id="PS50245"/>
    </source>
</evidence>
<dbReference type="PANTHER" id="PTHR18916:SF85">
    <property type="entry name" value="TUBULIN-FOLDING COFACTOR B"/>
    <property type="match status" value="1"/>
</dbReference>
<comment type="subcellular location">
    <subcellularLocation>
        <location evidence="1">Cytoplasm</location>
    </subcellularLocation>
</comment>
<name>A0A9N8Z1W8_9GLOM</name>
<dbReference type="GO" id="GO:0051010">
    <property type="term" value="F:microtubule plus-end binding"/>
    <property type="evidence" value="ECO:0007669"/>
    <property type="project" value="TreeGrafter"/>
</dbReference>
<dbReference type="GO" id="GO:0005737">
    <property type="term" value="C:cytoplasm"/>
    <property type="evidence" value="ECO:0007669"/>
    <property type="project" value="UniProtKB-SubCell"/>
</dbReference>
<keyword evidence="5" id="KW-1185">Reference proteome</keyword>
<organism evidence="4 5">
    <name type="scientific">Paraglomus brasilianum</name>
    <dbReference type="NCBI Taxonomy" id="144538"/>
    <lineage>
        <taxon>Eukaryota</taxon>
        <taxon>Fungi</taxon>
        <taxon>Fungi incertae sedis</taxon>
        <taxon>Mucoromycota</taxon>
        <taxon>Glomeromycotina</taxon>
        <taxon>Glomeromycetes</taxon>
        <taxon>Paraglomerales</taxon>
        <taxon>Paraglomeraceae</taxon>
        <taxon>Paraglomus</taxon>
    </lineage>
</organism>
<accession>A0A9N8Z1W8</accession>
<evidence type="ECO:0000313" key="4">
    <source>
        <dbReference type="EMBL" id="CAG8465907.1"/>
    </source>
</evidence>
<dbReference type="GO" id="GO:0031122">
    <property type="term" value="P:cytoplasmic microtubule organization"/>
    <property type="evidence" value="ECO:0007669"/>
    <property type="project" value="TreeGrafter"/>
</dbReference>
<comment type="caution">
    <text evidence="4">The sequence shown here is derived from an EMBL/GenBank/DDBJ whole genome shotgun (WGS) entry which is preliminary data.</text>
</comment>
<dbReference type="AlphaFoldDB" id="A0A9N8Z1W8"/>
<proteinExistence type="predicted"/>
<dbReference type="SMART" id="SM01052">
    <property type="entry name" value="CAP_GLY"/>
    <property type="match status" value="1"/>
</dbReference>
<dbReference type="InterPro" id="IPR000938">
    <property type="entry name" value="CAP-Gly_domain"/>
</dbReference>
<dbReference type="InterPro" id="IPR036859">
    <property type="entry name" value="CAP-Gly_dom_sf"/>
</dbReference>
<dbReference type="OrthoDB" id="2130750at2759"/>
<evidence type="ECO:0000256" key="2">
    <source>
        <dbReference type="ARBA" id="ARBA00022490"/>
    </source>
</evidence>
<gene>
    <name evidence="4" type="ORF">PBRASI_LOCUS829</name>
</gene>
<dbReference type="PANTHER" id="PTHR18916">
    <property type="entry name" value="DYNACTIN 1-RELATED MICROTUBULE-BINDING"/>
    <property type="match status" value="1"/>
</dbReference>
<dbReference type="PROSITE" id="PS50245">
    <property type="entry name" value="CAP_GLY_2"/>
    <property type="match status" value="1"/>
</dbReference>
<feature type="domain" description="CAP-Gly" evidence="3">
    <location>
        <begin position="33"/>
        <end position="75"/>
    </location>
</feature>
<sequence>MSTMATRYMASTNLQVGARCEINGSWGVIRFIGVTGFSSGKWVGVELDEPNGKNDGSVMGKRYFECREKHGVFVRPS</sequence>
<dbReference type="Gene3D" id="2.30.30.190">
    <property type="entry name" value="CAP Gly-rich-like domain"/>
    <property type="match status" value="1"/>
</dbReference>
<dbReference type="Pfam" id="PF01302">
    <property type="entry name" value="CAP_GLY"/>
    <property type="match status" value="1"/>
</dbReference>
<keyword evidence="2" id="KW-0963">Cytoplasm</keyword>
<dbReference type="GO" id="GO:0005634">
    <property type="term" value="C:nucleus"/>
    <property type="evidence" value="ECO:0007669"/>
    <property type="project" value="TreeGrafter"/>
</dbReference>
<evidence type="ECO:0000256" key="1">
    <source>
        <dbReference type="ARBA" id="ARBA00004496"/>
    </source>
</evidence>